<dbReference type="EMBL" id="JAUSVO010000002">
    <property type="protein sequence ID" value="MDQ0437642.1"/>
    <property type="molecule type" value="Genomic_DNA"/>
</dbReference>
<feature type="domain" description="EamA" evidence="2">
    <location>
        <begin position="12"/>
        <end position="144"/>
    </location>
</feature>
<dbReference type="Proteomes" id="UP001241603">
    <property type="component" value="Unassembled WGS sequence"/>
</dbReference>
<feature type="domain" description="EamA" evidence="2">
    <location>
        <begin position="158"/>
        <end position="289"/>
    </location>
</feature>
<feature type="transmembrane region" description="Helical" evidence="1">
    <location>
        <begin position="218"/>
        <end position="236"/>
    </location>
</feature>
<evidence type="ECO:0000313" key="3">
    <source>
        <dbReference type="EMBL" id="MDQ0437642.1"/>
    </source>
</evidence>
<gene>
    <name evidence="3" type="ORF">QO014_002027</name>
</gene>
<feature type="transmembrane region" description="Helical" evidence="1">
    <location>
        <begin position="102"/>
        <end position="118"/>
    </location>
</feature>
<dbReference type="RefSeq" id="WP_266348547.1">
    <property type="nucleotide sequence ID" value="NZ_JAPKNG010000002.1"/>
</dbReference>
<accession>A0ABU0H5R5</accession>
<reference evidence="3 4" key="1">
    <citation type="submission" date="2023-07" db="EMBL/GenBank/DDBJ databases">
        <title>Genomic Encyclopedia of Type Strains, Phase IV (KMG-IV): sequencing the most valuable type-strain genomes for metagenomic binning, comparative biology and taxonomic classification.</title>
        <authorList>
            <person name="Goeker M."/>
        </authorList>
    </citation>
    <scope>NUCLEOTIDE SEQUENCE [LARGE SCALE GENOMIC DNA]</scope>
    <source>
        <strain evidence="3 4">B6-8</strain>
    </source>
</reference>
<comment type="caution">
    <text evidence="3">The sequence shown here is derived from an EMBL/GenBank/DDBJ whole genome shotgun (WGS) entry which is preliminary data.</text>
</comment>
<feature type="transmembrane region" description="Helical" evidence="1">
    <location>
        <begin position="188"/>
        <end position="206"/>
    </location>
</feature>
<evidence type="ECO:0000313" key="4">
    <source>
        <dbReference type="Proteomes" id="UP001241603"/>
    </source>
</evidence>
<proteinExistence type="predicted"/>
<feature type="transmembrane region" description="Helical" evidence="1">
    <location>
        <begin position="39"/>
        <end position="56"/>
    </location>
</feature>
<feature type="transmembrane region" description="Helical" evidence="1">
    <location>
        <begin position="68"/>
        <end position="90"/>
    </location>
</feature>
<feature type="transmembrane region" description="Helical" evidence="1">
    <location>
        <begin position="130"/>
        <end position="151"/>
    </location>
</feature>
<keyword evidence="1" id="KW-0472">Membrane</keyword>
<dbReference type="Pfam" id="PF00892">
    <property type="entry name" value="EamA"/>
    <property type="match status" value="2"/>
</dbReference>
<keyword evidence="1" id="KW-0812">Transmembrane</keyword>
<name>A0ABU0H5R5_9HYPH</name>
<evidence type="ECO:0000259" key="2">
    <source>
        <dbReference type="Pfam" id="PF00892"/>
    </source>
</evidence>
<dbReference type="InterPro" id="IPR037185">
    <property type="entry name" value="EmrE-like"/>
</dbReference>
<feature type="transmembrane region" description="Helical" evidence="1">
    <location>
        <begin position="271"/>
        <end position="291"/>
    </location>
</feature>
<sequence>MASATRTATAIGALAILLWSTLALVTTLSRAIPTFEALAITFGIGAVTVGIGFLLTRGPAGIVSGLKAWPAKAWLLSVGGIFVYHALYFVSFRLAPAGPVTIINYLWPLLIVIFAGLIPGGTSRLGWPQIVGGLIGFGATAMLIGGGDALAWGGTAVLGYGAAFACAFVWSLYSVLNNRLGAPGSEPMIGVCAIVAVLGAIGHVVVGETFVMPDLSTAIALLVLGVGPVGAAFVAWDHATKKGDVAILGAMSYATPPLSMILLVLAGQAPLSWRLALATALVVVGAIMAAMPGRAARRHGRMAA</sequence>
<evidence type="ECO:0000256" key="1">
    <source>
        <dbReference type="SAM" id="Phobius"/>
    </source>
</evidence>
<protein>
    <submittedName>
        <fullName evidence="3">Drug/metabolite transporter (DMT)-like permease</fullName>
    </submittedName>
</protein>
<dbReference type="SUPFAM" id="SSF103481">
    <property type="entry name" value="Multidrug resistance efflux transporter EmrE"/>
    <property type="match status" value="1"/>
</dbReference>
<feature type="transmembrane region" description="Helical" evidence="1">
    <location>
        <begin position="245"/>
        <end position="265"/>
    </location>
</feature>
<organism evidence="3 4">
    <name type="scientific">Kaistia dalseonensis</name>
    <dbReference type="NCBI Taxonomy" id="410840"/>
    <lineage>
        <taxon>Bacteria</taxon>
        <taxon>Pseudomonadati</taxon>
        <taxon>Pseudomonadota</taxon>
        <taxon>Alphaproteobacteria</taxon>
        <taxon>Hyphomicrobiales</taxon>
        <taxon>Kaistiaceae</taxon>
        <taxon>Kaistia</taxon>
    </lineage>
</organism>
<keyword evidence="4" id="KW-1185">Reference proteome</keyword>
<dbReference type="InterPro" id="IPR000620">
    <property type="entry name" value="EamA_dom"/>
</dbReference>
<keyword evidence="1" id="KW-1133">Transmembrane helix</keyword>
<feature type="transmembrane region" description="Helical" evidence="1">
    <location>
        <begin position="157"/>
        <end position="176"/>
    </location>
</feature>